<feature type="domain" description="FBD" evidence="1">
    <location>
        <begin position="22"/>
        <end position="62"/>
    </location>
</feature>
<organism evidence="2 3">
    <name type="scientific">Triticum urartu</name>
    <name type="common">Red wild einkorn</name>
    <name type="synonym">Crithodium urartu</name>
    <dbReference type="NCBI Taxonomy" id="4572"/>
    <lineage>
        <taxon>Eukaryota</taxon>
        <taxon>Viridiplantae</taxon>
        <taxon>Streptophyta</taxon>
        <taxon>Embryophyta</taxon>
        <taxon>Tracheophyta</taxon>
        <taxon>Spermatophyta</taxon>
        <taxon>Magnoliopsida</taxon>
        <taxon>Liliopsida</taxon>
        <taxon>Poales</taxon>
        <taxon>Poaceae</taxon>
        <taxon>BOP clade</taxon>
        <taxon>Pooideae</taxon>
        <taxon>Triticodae</taxon>
        <taxon>Triticeae</taxon>
        <taxon>Triticinae</taxon>
        <taxon>Triticum</taxon>
    </lineage>
</organism>
<reference evidence="2" key="2">
    <citation type="submission" date="2018-03" db="EMBL/GenBank/DDBJ databases">
        <title>The Triticum urartu genome reveals the dynamic nature of wheat genome evolution.</title>
        <authorList>
            <person name="Ling H."/>
            <person name="Ma B."/>
            <person name="Shi X."/>
            <person name="Liu H."/>
            <person name="Dong L."/>
            <person name="Sun H."/>
            <person name="Cao Y."/>
            <person name="Gao Q."/>
            <person name="Zheng S."/>
            <person name="Li Y."/>
            <person name="Yu Y."/>
            <person name="Du H."/>
            <person name="Qi M."/>
            <person name="Li Y."/>
            <person name="Yu H."/>
            <person name="Cui Y."/>
            <person name="Wang N."/>
            <person name="Chen C."/>
            <person name="Wu H."/>
            <person name="Zhao Y."/>
            <person name="Zhang J."/>
            <person name="Li Y."/>
            <person name="Zhou W."/>
            <person name="Zhang B."/>
            <person name="Hu W."/>
            <person name="Eijk M."/>
            <person name="Tang J."/>
            <person name="Witsenboer H."/>
            <person name="Zhao S."/>
            <person name="Li Z."/>
            <person name="Zhang A."/>
            <person name="Wang D."/>
            <person name="Liang C."/>
        </authorList>
    </citation>
    <scope>NUCLEOTIDE SEQUENCE [LARGE SCALE GENOMIC DNA]</scope>
    <source>
        <strain evidence="2">cv. G1812</strain>
    </source>
</reference>
<name>A0A8R7UKC6_TRIUA</name>
<evidence type="ECO:0000313" key="3">
    <source>
        <dbReference type="Proteomes" id="UP000015106"/>
    </source>
</evidence>
<dbReference type="InterPro" id="IPR006566">
    <property type="entry name" value="FBD"/>
</dbReference>
<evidence type="ECO:0000313" key="2">
    <source>
        <dbReference type="EnsemblPlants" id="TuG1812G0500004759.01.T01.cds351639"/>
    </source>
</evidence>
<evidence type="ECO:0000259" key="1">
    <source>
        <dbReference type="Pfam" id="PF08387"/>
    </source>
</evidence>
<dbReference type="Proteomes" id="UP000015106">
    <property type="component" value="Chromosome 5"/>
</dbReference>
<keyword evidence="3" id="KW-1185">Reference proteome</keyword>
<sequence length="124" mass="14680">LYFQSSVSSETNWWRRKHKDFIRCHDIRLKIVVLETYLGTWPHVNFAEFFVLNARVLELMTFHIEAGVYSDEFLAEQHRRLQIDNRAARDARFRSTTASCQHAVSGTKHLRDFDLNGDLFTCRC</sequence>
<accession>A0A8R7UKC6</accession>
<reference evidence="2" key="3">
    <citation type="submission" date="2022-06" db="UniProtKB">
        <authorList>
            <consortium name="EnsemblPlants"/>
        </authorList>
    </citation>
    <scope>IDENTIFICATION</scope>
</reference>
<dbReference type="Pfam" id="PF08387">
    <property type="entry name" value="FBD"/>
    <property type="match status" value="1"/>
</dbReference>
<dbReference type="Gramene" id="TuG1812G0500004759.01.T01">
    <property type="protein sequence ID" value="TuG1812G0500004759.01.T01.cds351639"/>
    <property type="gene ID" value="TuG1812G0500004759.01"/>
</dbReference>
<proteinExistence type="predicted"/>
<dbReference type="EnsemblPlants" id="TuG1812G0500004759.01.T01">
    <property type="protein sequence ID" value="TuG1812G0500004759.01.T01.cds351639"/>
    <property type="gene ID" value="TuG1812G0500004759.01"/>
</dbReference>
<reference evidence="3" key="1">
    <citation type="journal article" date="2013" name="Nature">
        <title>Draft genome of the wheat A-genome progenitor Triticum urartu.</title>
        <authorList>
            <person name="Ling H.Q."/>
            <person name="Zhao S."/>
            <person name="Liu D."/>
            <person name="Wang J."/>
            <person name="Sun H."/>
            <person name="Zhang C."/>
            <person name="Fan H."/>
            <person name="Li D."/>
            <person name="Dong L."/>
            <person name="Tao Y."/>
            <person name="Gao C."/>
            <person name="Wu H."/>
            <person name="Li Y."/>
            <person name="Cui Y."/>
            <person name="Guo X."/>
            <person name="Zheng S."/>
            <person name="Wang B."/>
            <person name="Yu K."/>
            <person name="Liang Q."/>
            <person name="Yang W."/>
            <person name="Lou X."/>
            <person name="Chen J."/>
            <person name="Feng M."/>
            <person name="Jian J."/>
            <person name="Zhang X."/>
            <person name="Luo G."/>
            <person name="Jiang Y."/>
            <person name="Liu J."/>
            <person name="Wang Z."/>
            <person name="Sha Y."/>
            <person name="Zhang B."/>
            <person name="Wu H."/>
            <person name="Tang D."/>
            <person name="Shen Q."/>
            <person name="Xue P."/>
            <person name="Zou S."/>
            <person name="Wang X."/>
            <person name="Liu X."/>
            <person name="Wang F."/>
            <person name="Yang Y."/>
            <person name="An X."/>
            <person name="Dong Z."/>
            <person name="Zhang K."/>
            <person name="Zhang X."/>
            <person name="Luo M.C."/>
            <person name="Dvorak J."/>
            <person name="Tong Y."/>
            <person name="Wang J."/>
            <person name="Yang H."/>
            <person name="Li Z."/>
            <person name="Wang D."/>
            <person name="Zhang A."/>
            <person name="Wang J."/>
        </authorList>
    </citation>
    <scope>NUCLEOTIDE SEQUENCE</scope>
    <source>
        <strain evidence="3">cv. G1812</strain>
    </source>
</reference>
<protein>
    <recommendedName>
        <fullName evidence="1">FBD domain-containing protein</fullName>
    </recommendedName>
</protein>
<dbReference type="AlphaFoldDB" id="A0A8R7UKC6"/>